<feature type="region of interest" description="Disordered" evidence="1">
    <location>
        <begin position="48"/>
        <end position="90"/>
    </location>
</feature>
<dbReference type="AlphaFoldDB" id="A0AA88H4S6"/>
<evidence type="ECO:0000256" key="1">
    <source>
        <dbReference type="SAM" id="MobiDB-lite"/>
    </source>
</evidence>
<proteinExistence type="predicted"/>
<feature type="compositionally biased region" description="Basic and acidic residues" evidence="1">
    <location>
        <begin position="48"/>
        <end position="75"/>
    </location>
</feature>
<dbReference type="RefSeq" id="XP_044555453.1">
    <property type="nucleotide sequence ID" value="XM_044697023.1"/>
</dbReference>
<protein>
    <submittedName>
        <fullName evidence="2">Uncharacterized protein</fullName>
    </submittedName>
</protein>
<dbReference type="EMBL" id="PYSW02000002">
    <property type="protein sequence ID" value="KAG2393559.1"/>
    <property type="molecule type" value="Genomic_DNA"/>
</dbReference>
<dbReference type="GeneID" id="68099544"/>
<organism evidence="2 3">
    <name type="scientific">Naegleria lovaniensis</name>
    <name type="common">Amoeba</name>
    <dbReference type="NCBI Taxonomy" id="51637"/>
    <lineage>
        <taxon>Eukaryota</taxon>
        <taxon>Discoba</taxon>
        <taxon>Heterolobosea</taxon>
        <taxon>Tetramitia</taxon>
        <taxon>Eutetramitia</taxon>
        <taxon>Vahlkampfiidae</taxon>
        <taxon>Naegleria</taxon>
    </lineage>
</organism>
<accession>A0AA88H4S6</accession>
<gene>
    <name evidence="2" type="ORF">C9374_007090</name>
</gene>
<sequence length="568" mass="67224">MLSHGQNQSHKRKSQQNIQQKNKDSDFWEFINAVKQSITHDVSMLKDCSDRDNFRSEPKKVKLKDHRSQHWRSDENSSVPSSDSDDDEESSYIEKAITKLNQATEAFLRNIKAPDLMQKAIEELDKAFKKDEWERILFQKVIASLSKRTDNEDTNRVLRVAYDLQKRKLFHVLLLFHLVDLFMKGYPEEENITASSFMDLLVDRKFAHIQWMITASSVLVSCKNDQFNSDEIKEIIAAIVEGYIDQWIYRLEVLDESDTTKIEKRKKKRAFYNRVLPKPKLDELKRVLLPVQEAVQDSTNTVSQATFKYRKRKDRYQRTIKFVQRKSAFEVHEVVIRLHYTKHLLRNYVSSKMEIDELAFIEEARSCIYKFNFTIEKSSWNRSALNEYLEKKNMNKVRFREELVDVDGKDEVIFSTRHASNIDRHASDIDIRLDSSDPRNLWMEFKFPRQFRFTTAHIETTIDAEDDSLLRDLFGLTTKHVYQTSEVDNYESYSRSELWNYETKRVDHNIVKQNAFYTPEEQDNYFDRDLVSYPITSVVGTNKLPIGIEFRGRRMKTNNLHGSYGTIL</sequence>
<evidence type="ECO:0000313" key="2">
    <source>
        <dbReference type="EMBL" id="KAG2393559.1"/>
    </source>
</evidence>
<comment type="caution">
    <text evidence="2">The sequence shown here is derived from an EMBL/GenBank/DDBJ whole genome shotgun (WGS) entry which is preliminary data.</text>
</comment>
<dbReference type="Proteomes" id="UP000816034">
    <property type="component" value="Unassembled WGS sequence"/>
</dbReference>
<name>A0AA88H4S6_NAELO</name>
<feature type="region of interest" description="Disordered" evidence="1">
    <location>
        <begin position="1"/>
        <end position="22"/>
    </location>
</feature>
<keyword evidence="3" id="KW-1185">Reference proteome</keyword>
<evidence type="ECO:0000313" key="3">
    <source>
        <dbReference type="Proteomes" id="UP000816034"/>
    </source>
</evidence>
<reference evidence="2 3" key="1">
    <citation type="journal article" date="2018" name="BMC Genomics">
        <title>The genome of Naegleria lovaniensis, the basis for a comparative approach to unravel pathogenicity factors of the human pathogenic amoeba N. fowleri.</title>
        <authorList>
            <person name="Liechti N."/>
            <person name="Schurch N."/>
            <person name="Bruggmann R."/>
            <person name="Wittwer M."/>
        </authorList>
    </citation>
    <scope>NUCLEOTIDE SEQUENCE [LARGE SCALE GENOMIC DNA]</scope>
    <source>
        <strain evidence="2 3">ATCC 30569</strain>
    </source>
</reference>